<evidence type="ECO:0000313" key="4">
    <source>
        <dbReference type="Proteomes" id="UP000198318"/>
    </source>
</evidence>
<evidence type="ECO:0008006" key="5">
    <source>
        <dbReference type="Google" id="ProtNLM"/>
    </source>
</evidence>
<dbReference type="Proteomes" id="UP000198318">
    <property type="component" value="Unassembled WGS sequence"/>
</dbReference>
<proteinExistence type="predicted"/>
<feature type="transmembrane region" description="Helical" evidence="2">
    <location>
        <begin position="88"/>
        <end position="111"/>
    </location>
</feature>
<feature type="compositionally biased region" description="Basic and acidic residues" evidence="1">
    <location>
        <begin position="299"/>
        <end position="310"/>
    </location>
</feature>
<feature type="region of interest" description="Disordered" evidence="1">
    <location>
        <begin position="180"/>
        <end position="388"/>
    </location>
</feature>
<feature type="transmembrane region" description="Helical" evidence="2">
    <location>
        <begin position="57"/>
        <end position="76"/>
    </location>
</feature>
<protein>
    <recommendedName>
        <fullName evidence="5">DUF2637 domain-containing protein</fullName>
    </recommendedName>
</protein>
<feature type="compositionally biased region" description="Basic and acidic residues" evidence="1">
    <location>
        <begin position="350"/>
        <end position="368"/>
    </location>
</feature>
<evidence type="ECO:0000256" key="2">
    <source>
        <dbReference type="SAM" id="Phobius"/>
    </source>
</evidence>
<keyword evidence="2" id="KW-1133">Transmembrane helix</keyword>
<feature type="compositionally biased region" description="Low complexity" evidence="1">
    <location>
        <begin position="325"/>
        <end position="344"/>
    </location>
</feature>
<name>A0A239MA88_9ACTN</name>
<keyword evidence="2" id="KW-0472">Membrane</keyword>
<feature type="compositionally biased region" description="Basic and acidic residues" evidence="1">
    <location>
        <begin position="218"/>
        <end position="235"/>
    </location>
</feature>
<dbReference type="EMBL" id="FZOR01000027">
    <property type="protein sequence ID" value="SNT39676.1"/>
    <property type="molecule type" value="Genomic_DNA"/>
</dbReference>
<sequence>MPTDRTRPAYSRGQRRLLTALAGLVVAALAAGAYVLTYGVLRELAVAGGAGRRWAPLYPVMADTLVAMTILSLVVTRGARWWTRLLRWALLLALVAGGAALHVQHSVWGYASLPDDAVKAGIAVAPHVMLVIAVWLWLTMFKQIRVARPTADDGGAPAETQQRGHVKVLEPAAPPLALEAPAESAPEPHAPFTEGPDELIPFPPEAAAPEPEPEPVEPEPREPEPHRSEAHEPAAHEPAAYEPQREPGGFGGGLYAGNLSSEPAPPLDALPEPAPPLDALPEPRQPLDPVPALLPTDVELVRGQDREEAPQRPVAATTRPDIVVPGAAGTPGAASRPGAPAATGGDEDLHDPPPADRAEDPDAGDRPAADWNPPPSGNFRSGPTPPAD</sequence>
<accession>A0A239MA88</accession>
<keyword evidence="2" id="KW-0812">Transmembrane</keyword>
<gene>
    <name evidence="3" type="ORF">SAMN05443665_102715</name>
</gene>
<reference evidence="3 4" key="1">
    <citation type="submission" date="2017-06" db="EMBL/GenBank/DDBJ databases">
        <authorList>
            <person name="Kim H.J."/>
            <person name="Triplett B.A."/>
        </authorList>
    </citation>
    <scope>NUCLEOTIDE SEQUENCE [LARGE SCALE GENOMIC DNA]</scope>
    <source>
        <strain evidence="3 4">DSM 44715</strain>
    </source>
</reference>
<evidence type="ECO:0000256" key="1">
    <source>
        <dbReference type="SAM" id="MobiDB-lite"/>
    </source>
</evidence>
<dbReference type="OrthoDB" id="3473053at2"/>
<feature type="compositionally biased region" description="Pro residues" evidence="1">
    <location>
        <begin position="263"/>
        <end position="289"/>
    </location>
</feature>
<keyword evidence="4" id="KW-1185">Reference proteome</keyword>
<organism evidence="3 4">
    <name type="scientific">Actinomadura meyerae</name>
    <dbReference type="NCBI Taxonomy" id="240840"/>
    <lineage>
        <taxon>Bacteria</taxon>
        <taxon>Bacillati</taxon>
        <taxon>Actinomycetota</taxon>
        <taxon>Actinomycetes</taxon>
        <taxon>Streptosporangiales</taxon>
        <taxon>Thermomonosporaceae</taxon>
        <taxon>Actinomadura</taxon>
    </lineage>
</organism>
<evidence type="ECO:0000313" key="3">
    <source>
        <dbReference type="EMBL" id="SNT39676.1"/>
    </source>
</evidence>
<dbReference type="AlphaFoldDB" id="A0A239MA88"/>
<feature type="transmembrane region" description="Helical" evidence="2">
    <location>
        <begin position="117"/>
        <end position="138"/>
    </location>
</feature>
<dbReference type="RefSeq" id="WP_089328577.1">
    <property type="nucleotide sequence ID" value="NZ_FZOR01000027.1"/>
</dbReference>
<feature type="compositionally biased region" description="Low complexity" evidence="1">
    <location>
        <begin position="180"/>
        <end position="191"/>
    </location>
</feature>